<evidence type="ECO:0000256" key="3">
    <source>
        <dbReference type="ARBA" id="ARBA00022989"/>
    </source>
</evidence>
<gene>
    <name evidence="6" type="ORF">FH715_11705</name>
</gene>
<name>A0A5C4V5E1_9ACTN</name>
<sequence length="328" mass="34158">MTQSLTGTPSPAQPSPARPAESRLRAFARLGKLDVYDYYPSIAVALSAVLLPWDDLPAGAVAAFALFLLGEVCVVMAMVALDDITGYHDGSDAANYGPDHPLRNILRKPLVAGTLTLRQAHLFAWGSATAGAALWGAAALAAPHRPGWALGLTAALLVVSLQYSYGLKVSYHGFQEVFLCGLGAGLVVAPHALVTGSFSGFLLVQGVLFGAGPLLFGVYSNTNDIAGDRAVGRRTVAALASPRGNARFVLALSVGEFAVAAGASLTGIAPWWFVLAMLPVTAVRARQYRTGFVHGDIMRARRMGFAAHRLATVLLIGVNLALGAGVLA</sequence>
<evidence type="ECO:0000313" key="7">
    <source>
        <dbReference type="Proteomes" id="UP000311713"/>
    </source>
</evidence>
<dbReference type="GO" id="GO:0016765">
    <property type="term" value="F:transferase activity, transferring alkyl or aryl (other than methyl) groups"/>
    <property type="evidence" value="ECO:0007669"/>
    <property type="project" value="InterPro"/>
</dbReference>
<feature type="transmembrane region" description="Helical" evidence="5">
    <location>
        <begin position="269"/>
        <end position="285"/>
    </location>
</feature>
<evidence type="ECO:0000313" key="6">
    <source>
        <dbReference type="EMBL" id="TNM30656.1"/>
    </source>
</evidence>
<feature type="transmembrane region" description="Helical" evidence="5">
    <location>
        <begin position="122"/>
        <end position="142"/>
    </location>
</feature>
<organism evidence="6 7">
    <name type="scientific">Streptomyces sedi</name>
    <dbReference type="NCBI Taxonomy" id="555059"/>
    <lineage>
        <taxon>Bacteria</taxon>
        <taxon>Bacillati</taxon>
        <taxon>Actinomycetota</taxon>
        <taxon>Actinomycetes</taxon>
        <taxon>Kitasatosporales</taxon>
        <taxon>Streptomycetaceae</taxon>
        <taxon>Streptomyces</taxon>
    </lineage>
</organism>
<evidence type="ECO:0000256" key="1">
    <source>
        <dbReference type="ARBA" id="ARBA00004141"/>
    </source>
</evidence>
<comment type="subcellular location">
    <subcellularLocation>
        <location evidence="1">Membrane</location>
        <topology evidence="1">Multi-pass membrane protein</topology>
    </subcellularLocation>
</comment>
<dbReference type="InterPro" id="IPR000537">
    <property type="entry name" value="UbiA_prenyltransferase"/>
</dbReference>
<proteinExistence type="predicted"/>
<dbReference type="Pfam" id="PF01040">
    <property type="entry name" value="UbiA"/>
    <property type="match status" value="1"/>
</dbReference>
<dbReference type="AlphaFoldDB" id="A0A5C4V5E1"/>
<dbReference type="GO" id="GO:0016020">
    <property type="term" value="C:membrane"/>
    <property type="evidence" value="ECO:0007669"/>
    <property type="project" value="UniProtKB-SubCell"/>
</dbReference>
<feature type="transmembrane region" description="Helical" evidence="5">
    <location>
        <begin position="306"/>
        <end position="327"/>
    </location>
</feature>
<keyword evidence="3 5" id="KW-1133">Transmembrane helix</keyword>
<dbReference type="EMBL" id="VDGT01000007">
    <property type="protein sequence ID" value="TNM30656.1"/>
    <property type="molecule type" value="Genomic_DNA"/>
</dbReference>
<dbReference type="OrthoDB" id="4545177at2"/>
<keyword evidence="2 5" id="KW-0812">Transmembrane</keyword>
<protein>
    <submittedName>
        <fullName evidence="6">1,4-dihydroxy-2-naphthoate prenyltransferase</fullName>
    </submittedName>
</protein>
<feature type="transmembrane region" description="Helical" evidence="5">
    <location>
        <begin position="148"/>
        <end position="165"/>
    </location>
</feature>
<keyword evidence="7" id="KW-1185">Reference proteome</keyword>
<evidence type="ECO:0000256" key="5">
    <source>
        <dbReference type="SAM" id="Phobius"/>
    </source>
</evidence>
<feature type="transmembrane region" description="Helical" evidence="5">
    <location>
        <begin position="59"/>
        <end position="81"/>
    </location>
</feature>
<dbReference type="CDD" id="cd13956">
    <property type="entry name" value="PT_UbiA"/>
    <property type="match status" value="1"/>
</dbReference>
<reference evidence="6 7" key="1">
    <citation type="submission" date="2019-06" db="EMBL/GenBank/DDBJ databases">
        <title>Draft genome of Streptomyces sedi sp. JCM16909.</title>
        <authorList>
            <person name="Klykleung N."/>
            <person name="Tanasupawat S."/>
            <person name="Kudo T."/>
            <person name="Yuki M."/>
            <person name="Ohkuma M."/>
        </authorList>
    </citation>
    <scope>NUCLEOTIDE SEQUENCE [LARGE SCALE GENOMIC DNA]</scope>
    <source>
        <strain evidence="6 7">JCM 16909</strain>
    </source>
</reference>
<comment type="caution">
    <text evidence="6">The sequence shown here is derived from an EMBL/GenBank/DDBJ whole genome shotgun (WGS) entry which is preliminary data.</text>
</comment>
<feature type="transmembrane region" description="Helical" evidence="5">
    <location>
        <begin position="200"/>
        <end position="219"/>
    </location>
</feature>
<evidence type="ECO:0000256" key="4">
    <source>
        <dbReference type="ARBA" id="ARBA00023136"/>
    </source>
</evidence>
<dbReference type="RefSeq" id="WP_139644184.1">
    <property type="nucleotide sequence ID" value="NZ_BAAAZS010000039.1"/>
</dbReference>
<feature type="transmembrane region" description="Helical" evidence="5">
    <location>
        <begin position="177"/>
        <end position="194"/>
    </location>
</feature>
<keyword evidence="4 5" id="KW-0472">Membrane</keyword>
<feature type="transmembrane region" description="Helical" evidence="5">
    <location>
        <begin position="244"/>
        <end position="263"/>
    </location>
</feature>
<keyword evidence="6" id="KW-0808">Transferase</keyword>
<evidence type="ECO:0000256" key="2">
    <source>
        <dbReference type="ARBA" id="ARBA00022692"/>
    </source>
</evidence>
<accession>A0A5C4V5E1</accession>
<dbReference type="Proteomes" id="UP000311713">
    <property type="component" value="Unassembled WGS sequence"/>
</dbReference>